<reference evidence="1 2" key="1">
    <citation type="submission" date="2022-05" db="EMBL/GenBank/DDBJ databases">
        <authorList>
            <consortium name="Genoscope - CEA"/>
            <person name="William W."/>
        </authorList>
    </citation>
    <scope>NUCLEOTIDE SEQUENCE [LARGE SCALE GENOMIC DNA]</scope>
</reference>
<protein>
    <submittedName>
        <fullName evidence="1">Uncharacterized protein</fullName>
    </submittedName>
</protein>
<keyword evidence="2" id="KW-1185">Reference proteome</keyword>
<organism evidence="1 2">
    <name type="scientific">Porites evermanni</name>
    <dbReference type="NCBI Taxonomy" id="104178"/>
    <lineage>
        <taxon>Eukaryota</taxon>
        <taxon>Metazoa</taxon>
        <taxon>Cnidaria</taxon>
        <taxon>Anthozoa</taxon>
        <taxon>Hexacorallia</taxon>
        <taxon>Scleractinia</taxon>
        <taxon>Fungiina</taxon>
        <taxon>Poritidae</taxon>
        <taxon>Porites</taxon>
    </lineage>
</organism>
<gene>
    <name evidence="1" type="ORF">PEVE_00027346</name>
</gene>
<dbReference type="Proteomes" id="UP001159427">
    <property type="component" value="Unassembled WGS sequence"/>
</dbReference>
<evidence type="ECO:0000313" key="2">
    <source>
        <dbReference type="Proteomes" id="UP001159427"/>
    </source>
</evidence>
<comment type="caution">
    <text evidence="1">The sequence shown here is derived from an EMBL/GenBank/DDBJ whole genome shotgun (WGS) entry which is preliminary data.</text>
</comment>
<name>A0ABN8MAI0_9CNID</name>
<accession>A0ABN8MAI0</accession>
<sequence>MSARGGKRYGSGRRLLSPGSFVRSIEKRSDSRSSSLKSHGRIYVRRDILDTFKTLKAQCVFSTDTAFLQHLLSFEMRRQQSLKAKQALKKSTEESRATLCHYHLVISVSMKFYYYELMIPGSHYYTIRAINMSGLMATVTTSQSLRKTTSFHGLTGDPKSLRHCKKLSWILTFLKVSSTTPDSGEMLLAVA</sequence>
<evidence type="ECO:0000313" key="1">
    <source>
        <dbReference type="EMBL" id="CAH3025853.1"/>
    </source>
</evidence>
<proteinExistence type="predicted"/>
<dbReference type="EMBL" id="CALNXI010000375">
    <property type="protein sequence ID" value="CAH3025853.1"/>
    <property type="molecule type" value="Genomic_DNA"/>
</dbReference>